<reference evidence="3 4" key="1">
    <citation type="submission" date="2020-04" db="EMBL/GenBank/DDBJ databases">
        <title>Hymenobacter polaris sp. nov., isolated from Arctic soil.</title>
        <authorList>
            <person name="Dahal R.H."/>
        </authorList>
    </citation>
    <scope>NUCLEOTIDE SEQUENCE [LARGE SCALE GENOMIC DNA]</scope>
    <source>
        <strain evidence="3 4">RP-2-7</strain>
    </source>
</reference>
<keyword evidence="4" id="KW-1185">Reference proteome</keyword>
<name>A0A7Y0AF66_9BACT</name>
<keyword evidence="1" id="KW-1133">Transmembrane helix</keyword>
<sequence>MRNKYSFLLALGMAATSLSSCSRANYVFNPTAAPYLGTAQPAQATAPTVAIATSAPAAPLAVRALALAGTAPKRTEAKVSVVAKPSLSQRILLKQVAKHLAKVQSKQQNTVRVEQAAASKAGRAGLIALAGLVVLLIGGLTGVGILATIGAIAFLVGLILLIVHLVSGD</sequence>
<keyword evidence="1" id="KW-0472">Membrane</keyword>
<gene>
    <name evidence="3" type="ORF">HHL22_13555</name>
</gene>
<evidence type="ECO:0000313" key="3">
    <source>
        <dbReference type="EMBL" id="NML66233.1"/>
    </source>
</evidence>
<evidence type="ECO:0000256" key="1">
    <source>
        <dbReference type="SAM" id="Phobius"/>
    </source>
</evidence>
<feature type="transmembrane region" description="Helical" evidence="1">
    <location>
        <begin position="121"/>
        <end position="139"/>
    </location>
</feature>
<protein>
    <submittedName>
        <fullName evidence="3">Uncharacterized protein</fullName>
    </submittedName>
</protein>
<evidence type="ECO:0000256" key="2">
    <source>
        <dbReference type="SAM" id="SignalP"/>
    </source>
</evidence>
<evidence type="ECO:0000313" key="4">
    <source>
        <dbReference type="Proteomes" id="UP000559626"/>
    </source>
</evidence>
<keyword evidence="1" id="KW-0812">Transmembrane</keyword>
<organism evidence="3 4">
    <name type="scientific">Hymenobacter polaris</name>
    <dbReference type="NCBI Taxonomy" id="2682546"/>
    <lineage>
        <taxon>Bacteria</taxon>
        <taxon>Pseudomonadati</taxon>
        <taxon>Bacteroidota</taxon>
        <taxon>Cytophagia</taxon>
        <taxon>Cytophagales</taxon>
        <taxon>Hymenobacteraceae</taxon>
        <taxon>Hymenobacter</taxon>
    </lineage>
</organism>
<proteinExistence type="predicted"/>
<dbReference type="Proteomes" id="UP000559626">
    <property type="component" value="Unassembled WGS sequence"/>
</dbReference>
<accession>A0A7Y0AF66</accession>
<dbReference type="EMBL" id="JABBGH010000002">
    <property type="protein sequence ID" value="NML66233.1"/>
    <property type="molecule type" value="Genomic_DNA"/>
</dbReference>
<dbReference type="RefSeq" id="WP_169531071.1">
    <property type="nucleotide sequence ID" value="NZ_JABBGH010000002.1"/>
</dbReference>
<feature type="chain" id="PRO_5031021813" evidence="2">
    <location>
        <begin position="25"/>
        <end position="169"/>
    </location>
</feature>
<dbReference type="PROSITE" id="PS51257">
    <property type="entry name" value="PROKAR_LIPOPROTEIN"/>
    <property type="match status" value="1"/>
</dbReference>
<comment type="caution">
    <text evidence="3">The sequence shown here is derived from an EMBL/GenBank/DDBJ whole genome shotgun (WGS) entry which is preliminary data.</text>
</comment>
<feature type="signal peptide" evidence="2">
    <location>
        <begin position="1"/>
        <end position="24"/>
    </location>
</feature>
<feature type="transmembrane region" description="Helical" evidence="1">
    <location>
        <begin position="145"/>
        <end position="166"/>
    </location>
</feature>
<dbReference type="AlphaFoldDB" id="A0A7Y0AF66"/>
<keyword evidence="2" id="KW-0732">Signal</keyword>